<dbReference type="Gene3D" id="3.40.50.2300">
    <property type="match status" value="1"/>
</dbReference>
<proteinExistence type="predicted"/>
<dbReference type="Proteomes" id="UP000325255">
    <property type="component" value="Unassembled WGS sequence"/>
</dbReference>
<dbReference type="PANTHER" id="PTHR44591:SF18">
    <property type="entry name" value="REGULATORY PROTEIN"/>
    <property type="match status" value="1"/>
</dbReference>
<dbReference type="InterPro" id="IPR011006">
    <property type="entry name" value="CheY-like_superfamily"/>
</dbReference>
<keyword evidence="5" id="KW-1185">Reference proteome</keyword>
<dbReference type="RefSeq" id="WP_150041253.1">
    <property type="nucleotide sequence ID" value="NZ_OW485601.1"/>
</dbReference>
<dbReference type="OrthoDB" id="8019678at2"/>
<accession>A0A5M6ITX6</accession>
<name>A0A5M6ITX6_9PROT</name>
<dbReference type="PANTHER" id="PTHR44591">
    <property type="entry name" value="STRESS RESPONSE REGULATOR PROTEIN 1"/>
    <property type="match status" value="1"/>
</dbReference>
<keyword evidence="1 2" id="KW-0597">Phosphoprotein</keyword>
<comment type="caution">
    <text evidence="4">The sequence shown here is derived from an EMBL/GenBank/DDBJ whole genome shotgun (WGS) entry which is preliminary data.</text>
</comment>
<evidence type="ECO:0000256" key="1">
    <source>
        <dbReference type="ARBA" id="ARBA00022553"/>
    </source>
</evidence>
<dbReference type="InterPro" id="IPR001789">
    <property type="entry name" value="Sig_transdc_resp-reg_receiver"/>
</dbReference>
<reference evidence="4 5" key="1">
    <citation type="submission" date="2019-09" db="EMBL/GenBank/DDBJ databases">
        <title>Genome sequence of Rhodovastum atsumiense, a diverse member of the Acetobacteraceae family of non-sulfur purple photosynthetic bacteria.</title>
        <authorList>
            <person name="Meyer T."/>
            <person name="Kyndt J."/>
        </authorList>
    </citation>
    <scope>NUCLEOTIDE SEQUENCE [LARGE SCALE GENOMIC DNA]</scope>
    <source>
        <strain evidence="4 5">DSM 21279</strain>
    </source>
</reference>
<dbReference type="Pfam" id="PF00072">
    <property type="entry name" value="Response_reg"/>
    <property type="match status" value="1"/>
</dbReference>
<evidence type="ECO:0000313" key="5">
    <source>
        <dbReference type="Proteomes" id="UP000325255"/>
    </source>
</evidence>
<evidence type="ECO:0000259" key="3">
    <source>
        <dbReference type="PROSITE" id="PS50110"/>
    </source>
</evidence>
<dbReference type="GO" id="GO:0000160">
    <property type="term" value="P:phosphorelay signal transduction system"/>
    <property type="evidence" value="ECO:0007669"/>
    <property type="project" value="InterPro"/>
</dbReference>
<dbReference type="EMBL" id="VWPK01000018">
    <property type="protein sequence ID" value="KAA5611712.1"/>
    <property type="molecule type" value="Genomic_DNA"/>
</dbReference>
<dbReference type="PROSITE" id="PS50110">
    <property type="entry name" value="RESPONSE_REGULATORY"/>
    <property type="match status" value="1"/>
</dbReference>
<protein>
    <submittedName>
        <fullName evidence="4">Response regulator</fullName>
    </submittedName>
</protein>
<gene>
    <name evidence="4" type="ORF">F1189_13015</name>
</gene>
<dbReference type="SMART" id="SM00448">
    <property type="entry name" value="REC"/>
    <property type="match status" value="1"/>
</dbReference>
<feature type="domain" description="Response regulatory" evidence="3">
    <location>
        <begin position="13"/>
        <end position="121"/>
    </location>
</feature>
<feature type="modified residue" description="4-aspartylphosphate" evidence="2">
    <location>
        <position position="63"/>
    </location>
</feature>
<dbReference type="SUPFAM" id="SSF52172">
    <property type="entry name" value="CheY-like"/>
    <property type="match status" value="1"/>
</dbReference>
<evidence type="ECO:0000313" key="4">
    <source>
        <dbReference type="EMBL" id="KAA5611712.1"/>
    </source>
</evidence>
<sequence length="122" mass="13527">MNALPDLPQPVPRILVVDDEVEVREILAETLEDFGYSVMTAGNGEEALSVVLREHGVGLVITDVRMPGMTGLELADQIRHRRPDVKVVLISGYFLPQAVPQRFLKKPFHMKDLAAIVRAELG</sequence>
<organism evidence="4 5">
    <name type="scientific">Rhodovastum atsumiense</name>
    <dbReference type="NCBI Taxonomy" id="504468"/>
    <lineage>
        <taxon>Bacteria</taxon>
        <taxon>Pseudomonadati</taxon>
        <taxon>Pseudomonadota</taxon>
        <taxon>Alphaproteobacteria</taxon>
        <taxon>Acetobacterales</taxon>
        <taxon>Acetobacteraceae</taxon>
        <taxon>Rhodovastum</taxon>
    </lineage>
</organism>
<evidence type="ECO:0000256" key="2">
    <source>
        <dbReference type="PROSITE-ProRule" id="PRU00169"/>
    </source>
</evidence>
<dbReference type="InterPro" id="IPR050595">
    <property type="entry name" value="Bact_response_regulator"/>
</dbReference>
<dbReference type="AlphaFoldDB" id="A0A5M6ITX6"/>